<evidence type="ECO:0000313" key="4">
    <source>
        <dbReference type="Proteomes" id="UP000265618"/>
    </source>
</evidence>
<keyword evidence="4" id="KW-1185">Reference proteome</keyword>
<evidence type="ECO:0000313" key="3">
    <source>
        <dbReference type="EMBL" id="GIQ81189.1"/>
    </source>
</evidence>
<evidence type="ECO:0000256" key="1">
    <source>
        <dbReference type="SAM" id="MobiDB-lite"/>
    </source>
</evidence>
<dbReference type="PANTHER" id="PTHR45598:SF1">
    <property type="entry name" value="4FE-4S FERREDOXIN-TYPE DOMAIN-CONTAINING PROTEIN"/>
    <property type="match status" value="1"/>
</dbReference>
<dbReference type="SUPFAM" id="SSF63829">
    <property type="entry name" value="Calcium-dependent phosphotriesterase"/>
    <property type="match status" value="1"/>
</dbReference>
<comment type="caution">
    <text evidence="3">The sequence shown here is derived from an EMBL/GenBank/DDBJ whole genome shotgun (WGS) entry which is preliminary data.</text>
</comment>
<proteinExistence type="predicted"/>
<evidence type="ECO:0000256" key="2">
    <source>
        <dbReference type="SAM" id="SignalP"/>
    </source>
</evidence>
<reference evidence="3 4" key="1">
    <citation type="journal article" date="2018" name="PLoS ONE">
        <title>The draft genome of Kipferlia bialata reveals reductive genome evolution in fornicate parasites.</title>
        <authorList>
            <person name="Tanifuji G."/>
            <person name="Takabayashi S."/>
            <person name="Kume K."/>
            <person name="Takagi M."/>
            <person name="Nakayama T."/>
            <person name="Kamikawa R."/>
            <person name="Inagaki Y."/>
            <person name="Hashimoto T."/>
        </authorList>
    </citation>
    <scope>NUCLEOTIDE SEQUENCE [LARGE SCALE GENOMIC DNA]</scope>
    <source>
        <strain evidence="3">NY0173</strain>
    </source>
</reference>
<dbReference type="EMBL" id="BDIP01000328">
    <property type="protein sequence ID" value="GIQ81189.1"/>
    <property type="molecule type" value="Genomic_DNA"/>
</dbReference>
<keyword evidence="2" id="KW-0732">Signal</keyword>
<dbReference type="PANTHER" id="PTHR45598">
    <property type="entry name" value="PROTEIN CBG11839-RELATED"/>
    <property type="match status" value="1"/>
</dbReference>
<dbReference type="Gene3D" id="2.120.10.30">
    <property type="entry name" value="TolB, C-terminal domain"/>
    <property type="match status" value="2"/>
</dbReference>
<dbReference type="OrthoDB" id="537554at2759"/>
<feature type="chain" id="PRO_5039893865" evidence="2">
    <location>
        <begin position="23"/>
        <end position="1119"/>
    </location>
</feature>
<sequence length="1119" mass="115580">MRRAVFVLCVLAALACVCAGSATELCSDPTTCVIDSAVDVSEAVTATSASVTISASISAASLTVSATTLTVSAGVDLITPLSGSVLVSIGTGGSVDIDSDTFIRSGAFYLVDSDGAVSASVQGLSSKTVSFNVYCASASGSVSILGPETPISNQTAQAISASGTSVTYTLPVSVSGALTLSASASLSASLTDVSAASVSLSRGSDTVSVTALTEATACTYSLTATGVSGDCSTLTATSLSASSSLDVSLVQRGELYITTGDLSLTGEAVTLTLVNTSSSTVDVLEIGGKLMVVAGNGLDLEAEGVTVKVSSSTTSAALVDGSALTVSMDSALTVRVGRSGCLDGSIRHALFSHPSSVCVLGDGTLAVADTGNNLIRLITLPTERDRSLSLSRSTYDSDGSGVSTLAGFRAGGSRDGSCKGEAGFMCPVQVECGWVEGSLLVLDQGNGCIRMIDADHRSVSTLATGLTSPGGMAVSGDSVFVSDKGVHNIKVVARSGLPESFSTRPSLSLNASASRPLTMSPASSGRVRDVMQQGEGERERGVVQGGRPILHSVPVSMAMPVSMSASMPARHMQDMRGAEAEAEREGEGEGEREVLAVQTQVLERDMLDAESPVEASLSVSPEAAEWEGVVPEPQSAALNPQRMSPPSPHAVQIRAVSAGHSQASLSLSLSQPYPVSMSVRGSDRHTLPQDTTGGAFPSHVSPLSHSVSVPRSGAPAHTHTRHPAATAARRPTPPAPAPASLSLSPNRQASTGVALHTVVTLFRTLLYTEDAERSLTLLALSVLPTTAMDANEVERERERVAPGAVQEREAVEYLRALLRSRLLSLSPSLYRAPRPLVMQENLRPSPLSPSSDVRTGIPSHTAQYAAVHEVVGKDLPSYLRVLSRVAPSHTAVSLRMTDNEAVSMPLYCLGALSQAASAFNTAEASPSAAPADTAPVRVFVNEGAYQDGLAAGTAHTVRVHFDVHSLPAFSPSFPLSVSARSVHGVSAQPVTAYIDETSASVEGDRVEVVHSLSLPLSLPSASDPNTPFRSVPLQALPSVLGAYSDVEAAWYKAELSLSMTDAIQRHVLSPRTVSVYVAVPRSLDAVYQLRTTAQREAEPYSEYQSGLQNIAKFCSPLCL</sequence>
<protein>
    <submittedName>
        <fullName evidence="3">Uncharacterized protein</fullName>
    </submittedName>
</protein>
<feature type="signal peptide" evidence="2">
    <location>
        <begin position="1"/>
        <end position="22"/>
    </location>
</feature>
<gene>
    <name evidence="3" type="ORF">KIPB_002109</name>
</gene>
<feature type="region of interest" description="Disordered" evidence="1">
    <location>
        <begin position="673"/>
        <end position="745"/>
    </location>
</feature>
<dbReference type="PROSITE" id="PS51257">
    <property type="entry name" value="PROKAR_LIPOPROTEIN"/>
    <property type="match status" value="1"/>
</dbReference>
<dbReference type="AlphaFoldDB" id="A0A9K3CQ14"/>
<dbReference type="InterPro" id="IPR011042">
    <property type="entry name" value="6-blade_b-propeller_TolB-like"/>
</dbReference>
<feature type="compositionally biased region" description="Low complexity" evidence="1">
    <location>
        <begin position="697"/>
        <end position="730"/>
    </location>
</feature>
<accession>A0A9K3CQ14</accession>
<dbReference type="Proteomes" id="UP000265618">
    <property type="component" value="Unassembled WGS sequence"/>
</dbReference>
<organism evidence="3 4">
    <name type="scientific">Kipferlia bialata</name>
    <dbReference type="NCBI Taxonomy" id="797122"/>
    <lineage>
        <taxon>Eukaryota</taxon>
        <taxon>Metamonada</taxon>
        <taxon>Carpediemonas-like organisms</taxon>
        <taxon>Kipferlia</taxon>
    </lineage>
</organism>
<name>A0A9K3CQ14_9EUKA</name>